<dbReference type="AlphaFoldDB" id="A0A2U3EGA3"/>
<evidence type="ECO:0000313" key="3">
    <source>
        <dbReference type="Proteomes" id="UP000245956"/>
    </source>
</evidence>
<organism evidence="2 3">
    <name type="scientific">Purpureocillium lilacinum</name>
    <name type="common">Paecilomyces lilacinus</name>
    <dbReference type="NCBI Taxonomy" id="33203"/>
    <lineage>
        <taxon>Eukaryota</taxon>
        <taxon>Fungi</taxon>
        <taxon>Dikarya</taxon>
        <taxon>Ascomycota</taxon>
        <taxon>Pezizomycotina</taxon>
        <taxon>Sordariomycetes</taxon>
        <taxon>Hypocreomycetidae</taxon>
        <taxon>Hypocreales</taxon>
        <taxon>Ophiocordycipitaceae</taxon>
        <taxon>Purpureocillium</taxon>
    </lineage>
</organism>
<accession>A0A2U3EGA3</accession>
<protein>
    <submittedName>
        <fullName evidence="2">Uncharacterized protein</fullName>
    </submittedName>
</protein>
<feature type="compositionally biased region" description="Basic and acidic residues" evidence="1">
    <location>
        <begin position="27"/>
        <end position="41"/>
    </location>
</feature>
<name>A0A2U3EGA3_PURLI</name>
<dbReference type="Proteomes" id="UP000245956">
    <property type="component" value="Unassembled WGS sequence"/>
</dbReference>
<comment type="caution">
    <text evidence="2">The sequence shown here is derived from an EMBL/GenBank/DDBJ whole genome shotgun (WGS) entry which is preliminary data.</text>
</comment>
<sequence>MHARYQLRTRVAHGLLHPSAATDQQDLDARNQGRAASDKPHTHASRRMGIPVRWAHSTSHRMEAEPAKRAEQLAMVVSQRAKRGAYLTGPLPSTSGFRSPRRCGILDWGRTGGICCCGGMGAKCDSHECANLLAGPAAKAEPMSCIAAYGRGTRASFRSPLPLRPPQFDLDRHSTSCCPRLSIPGLGSRYHRKVDVSAVEQSLAVIVFEQEPPACLMRPISTVGLQSGHMGARRGVAARAVPGPVRACRASSRMPSFERPEVSDEHEICAKLHWDVQGSSGGMIDVWNAHRRSKTHTGMAGIRRRSIVDLADADRRGADD</sequence>
<evidence type="ECO:0000313" key="2">
    <source>
        <dbReference type="EMBL" id="PWI73492.1"/>
    </source>
</evidence>
<gene>
    <name evidence="2" type="ORF">PCL_08768</name>
</gene>
<reference evidence="2 3" key="1">
    <citation type="journal article" date="2016" name="Front. Microbiol.">
        <title>Genome and transcriptome sequences reveal the specific parasitism of the nematophagous Purpureocillium lilacinum 36-1.</title>
        <authorList>
            <person name="Xie J."/>
            <person name="Li S."/>
            <person name="Mo C."/>
            <person name="Xiao X."/>
            <person name="Peng D."/>
            <person name="Wang G."/>
            <person name="Xiao Y."/>
        </authorList>
    </citation>
    <scope>NUCLEOTIDE SEQUENCE [LARGE SCALE GENOMIC DNA]</scope>
    <source>
        <strain evidence="2 3">36-1</strain>
    </source>
</reference>
<feature type="region of interest" description="Disordered" evidence="1">
    <location>
        <begin position="15"/>
        <end position="48"/>
    </location>
</feature>
<evidence type="ECO:0000256" key="1">
    <source>
        <dbReference type="SAM" id="MobiDB-lite"/>
    </source>
</evidence>
<proteinExistence type="predicted"/>
<dbReference type="EMBL" id="LCWV01000004">
    <property type="protein sequence ID" value="PWI73492.1"/>
    <property type="molecule type" value="Genomic_DNA"/>
</dbReference>